<dbReference type="SUPFAM" id="SSF51621">
    <property type="entry name" value="Phosphoenolpyruvate/pyruvate domain"/>
    <property type="match status" value="1"/>
</dbReference>
<dbReference type="GO" id="GO:0008168">
    <property type="term" value="F:methyltransferase activity"/>
    <property type="evidence" value="ECO:0007669"/>
    <property type="project" value="UniProtKB-KW"/>
</dbReference>
<dbReference type="EC" id="2.1.2.11" evidence="7"/>
<keyword evidence="7 10" id="KW-0479">Metal-binding</keyword>
<comment type="catalytic activity">
    <reaction evidence="7">
        <text>(6R)-5,10-methylene-5,6,7,8-tetrahydrofolate + 3-methyl-2-oxobutanoate + H2O = 2-dehydropantoate + (6S)-5,6,7,8-tetrahydrofolate</text>
        <dbReference type="Rhea" id="RHEA:11824"/>
        <dbReference type="ChEBI" id="CHEBI:11561"/>
        <dbReference type="ChEBI" id="CHEBI:11851"/>
        <dbReference type="ChEBI" id="CHEBI:15377"/>
        <dbReference type="ChEBI" id="CHEBI:15636"/>
        <dbReference type="ChEBI" id="CHEBI:57453"/>
        <dbReference type="EC" id="2.1.2.11"/>
    </reaction>
</comment>
<evidence type="ECO:0000256" key="4">
    <source>
        <dbReference type="ARBA" id="ARBA00022655"/>
    </source>
</evidence>
<evidence type="ECO:0000313" key="11">
    <source>
        <dbReference type="EMBL" id="QDR79371.1"/>
    </source>
</evidence>
<comment type="function">
    <text evidence="6 7">Catalyzes the reversible reaction in which hydroxymethyl group from 5,10-methylenetetrahydrofolate is transferred onto alpha-ketoisovalerate to form ketopantoate.</text>
</comment>
<dbReference type="InterPro" id="IPR003700">
    <property type="entry name" value="Pantoate_hydroxy_MeTrfase"/>
</dbReference>
<keyword evidence="12" id="KW-1185">Reference proteome</keyword>
<dbReference type="PIRSF" id="PIRSF000388">
    <property type="entry name" value="Pantoate_hydroxy_MeTrfase"/>
    <property type="match status" value="1"/>
</dbReference>
<evidence type="ECO:0000256" key="3">
    <source>
        <dbReference type="ARBA" id="ARBA00011424"/>
    </source>
</evidence>
<dbReference type="Pfam" id="PF02548">
    <property type="entry name" value="Pantoate_transf"/>
    <property type="match status" value="1"/>
</dbReference>
<dbReference type="Proteomes" id="UP000320776">
    <property type="component" value="Chromosome"/>
</dbReference>
<evidence type="ECO:0000256" key="1">
    <source>
        <dbReference type="ARBA" id="ARBA00005033"/>
    </source>
</evidence>
<dbReference type="InterPro" id="IPR015813">
    <property type="entry name" value="Pyrv/PenolPyrv_kinase-like_dom"/>
</dbReference>
<evidence type="ECO:0000256" key="8">
    <source>
        <dbReference type="PIRSR" id="PIRSR000388-1"/>
    </source>
</evidence>
<comment type="similarity">
    <text evidence="2 7">Belongs to the PanB family.</text>
</comment>
<dbReference type="RefSeq" id="WP_144349026.1">
    <property type="nucleotide sequence ID" value="NZ_CP036259.1"/>
</dbReference>
<feature type="binding site" evidence="7 10">
    <location>
        <position position="45"/>
    </location>
    <ligand>
        <name>Mg(2+)</name>
        <dbReference type="ChEBI" id="CHEBI:18420"/>
    </ligand>
</feature>
<keyword evidence="4 7" id="KW-0566">Pantothenate biosynthesis</keyword>
<keyword evidence="7" id="KW-0963">Cytoplasm</keyword>
<dbReference type="Gene3D" id="3.20.20.60">
    <property type="entry name" value="Phosphoenolpyruvate-binding domains"/>
    <property type="match status" value="1"/>
</dbReference>
<comment type="cofactor">
    <cofactor evidence="7 10">
        <name>Mg(2+)</name>
        <dbReference type="ChEBI" id="CHEBI:18420"/>
    </cofactor>
    <text evidence="7 10">Binds 1 Mg(2+) ion per subunit.</text>
</comment>
<dbReference type="CDD" id="cd06557">
    <property type="entry name" value="KPHMT-like"/>
    <property type="match status" value="1"/>
</dbReference>
<comment type="pathway">
    <text evidence="1 7">Cofactor biosynthesis; (R)-pantothenate biosynthesis; (R)-pantoate from 3-methyl-2-oxobutanoate: step 1/2.</text>
</comment>
<feature type="binding site" evidence="7 10">
    <location>
        <position position="116"/>
    </location>
    <ligand>
        <name>Mg(2+)</name>
        <dbReference type="ChEBI" id="CHEBI:18420"/>
    </ligand>
</feature>
<organism evidence="11 12">
    <name type="scientific">Sporomusa termitida</name>
    <dbReference type="NCBI Taxonomy" id="2377"/>
    <lineage>
        <taxon>Bacteria</taxon>
        <taxon>Bacillati</taxon>
        <taxon>Bacillota</taxon>
        <taxon>Negativicutes</taxon>
        <taxon>Selenomonadales</taxon>
        <taxon>Sporomusaceae</taxon>
        <taxon>Sporomusa</taxon>
    </lineage>
</organism>
<keyword evidence="11" id="KW-0489">Methyltransferase</keyword>
<feature type="binding site" evidence="7 10">
    <location>
        <position position="84"/>
    </location>
    <ligand>
        <name>Mg(2+)</name>
        <dbReference type="ChEBI" id="CHEBI:18420"/>
    </ligand>
</feature>
<evidence type="ECO:0000313" key="12">
    <source>
        <dbReference type="Proteomes" id="UP000320776"/>
    </source>
</evidence>
<keyword evidence="5 7" id="KW-0808">Transferase</keyword>
<dbReference type="KEGG" id="sted:SPTER_06450"/>
<dbReference type="InterPro" id="IPR040442">
    <property type="entry name" value="Pyrv_kinase-like_dom_sf"/>
</dbReference>
<gene>
    <name evidence="11" type="primary">panB_6</name>
    <name evidence="7" type="synonym">panB</name>
    <name evidence="11" type="ORF">SPTER_06450</name>
</gene>
<feature type="binding site" evidence="7 9">
    <location>
        <begin position="45"/>
        <end position="46"/>
    </location>
    <ligand>
        <name>3-methyl-2-oxobutanoate</name>
        <dbReference type="ChEBI" id="CHEBI:11851"/>
    </ligand>
</feature>
<accession>A0A517DPT7</accession>
<protein>
    <recommendedName>
        <fullName evidence="7">3-methyl-2-oxobutanoate hydroxymethyltransferase</fullName>
        <ecNumber evidence="7">2.1.2.11</ecNumber>
    </recommendedName>
    <alternativeName>
        <fullName evidence="7">Ketopantoate hydroxymethyltransferase</fullName>
        <shortName evidence="7">KPHMT</shortName>
    </alternativeName>
</protein>
<feature type="active site" description="Proton acceptor" evidence="7 8">
    <location>
        <position position="184"/>
    </location>
</feature>
<feature type="binding site" evidence="7 9">
    <location>
        <position position="114"/>
    </location>
    <ligand>
        <name>3-methyl-2-oxobutanoate</name>
        <dbReference type="ChEBI" id="CHEBI:11851"/>
    </ligand>
</feature>
<dbReference type="NCBIfam" id="NF001452">
    <property type="entry name" value="PRK00311.1"/>
    <property type="match status" value="1"/>
</dbReference>
<dbReference type="AlphaFoldDB" id="A0A517DPT7"/>
<name>A0A517DPT7_9FIRM</name>
<dbReference type="EMBL" id="CP036259">
    <property type="protein sequence ID" value="QDR79371.1"/>
    <property type="molecule type" value="Genomic_DNA"/>
</dbReference>
<evidence type="ECO:0000256" key="10">
    <source>
        <dbReference type="PIRSR" id="PIRSR000388-3"/>
    </source>
</evidence>
<dbReference type="GO" id="GO:0032259">
    <property type="term" value="P:methylation"/>
    <property type="evidence" value="ECO:0007669"/>
    <property type="project" value="UniProtKB-KW"/>
</dbReference>
<dbReference type="FunFam" id="3.20.20.60:FF:000003">
    <property type="entry name" value="3-methyl-2-oxobutanoate hydroxymethyltransferase"/>
    <property type="match status" value="1"/>
</dbReference>
<reference evidence="11 12" key="1">
    <citation type="submission" date="2019-02" db="EMBL/GenBank/DDBJ databases">
        <title>Closed genome of Sporomusa termitida DSM 4440.</title>
        <authorList>
            <person name="Poehlein A."/>
            <person name="Daniel R."/>
        </authorList>
    </citation>
    <scope>NUCLEOTIDE SEQUENCE [LARGE SCALE GENOMIC DNA]</scope>
    <source>
        <strain evidence="11 12">DSM 4440</strain>
    </source>
</reference>
<keyword evidence="7 10" id="KW-0460">Magnesium</keyword>
<dbReference type="GO" id="GO:0005737">
    <property type="term" value="C:cytoplasm"/>
    <property type="evidence" value="ECO:0007669"/>
    <property type="project" value="UniProtKB-SubCell"/>
</dbReference>
<evidence type="ECO:0000256" key="6">
    <source>
        <dbReference type="ARBA" id="ARBA00056497"/>
    </source>
</evidence>
<evidence type="ECO:0000256" key="5">
    <source>
        <dbReference type="ARBA" id="ARBA00022679"/>
    </source>
</evidence>
<dbReference type="PANTHER" id="PTHR20881">
    <property type="entry name" value="3-METHYL-2-OXOBUTANOATE HYDROXYMETHYLTRANSFERASE"/>
    <property type="match status" value="1"/>
</dbReference>
<sequence length="295" mass="31789">MAKKTINDFSFMAAKGEKIVYLTAYDYLTAKMQEKAGIDMILVGDSLGMVSLGYDTTFPVTMDDMVRHCQAVRRGAPQTFIVGDMPYMSYQKSDEDAIANAGRLVKEAAVDAIKLEGGGEMISRRVRAIQQAGILVMGHIGLTPQFMGQIGGYKAQGRSAAAAMKLVDQAKVLEAAGAFSILVEGVPPVVGKAITEAAGIPILGIGAGSYTHGQLLIYADMVGMYDNFTPKFVKKYAGVGEVLTNAFREYAAEVRQGQFPVDTEHAYKMSEEETKEFLVALAGGHRPTPQPDKQI</sequence>
<dbReference type="GO" id="GO:0015940">
    <property type="term" value="P:pantothenate biosynthetic process"/>
    <property type="evidence" value="ECO:0007669"/>
    <property type="project" value="UniProtKB-UniRule"/>
</dbReference>
<evidence type="ECO:0000256" key="7">
    <source>
        <dbReference type="HAMAP-Rule" id="MF_00156"/>
    </source>
</evidence>
<dbReference type="NCBIfam" id="TIGR00222">
    <property type="entry name" value="panB"/>
    <property type="match status" value="1"/>
</dbReference>
<dbReference type="OrthoDB" id="9781789at2"/>
<dbReference type="GO" id="GO:0000287">
    <property type="term" value="F:magnesium ion binding"/>
    <property type="evidence" value="ECO:0007669"/>
    <property type="project" value="TreeGrafter"/>
</dbReference>
<evidence type="ECO:0000256" key="2">
    <source>
        <dbReference type="ARBA" id="ARBA00008676"/>
    </source>
</evidence>
<feature type="binding site" evidence="7 9">
    <location>
        <position position="84"/>
    </location>
    <ligand>
        <name>3-methyl-2-oxobutanoate</name>
        <dbReference type="ChEBI" id="CHEBI:11851"/>
    </ligand>
</feature>
<comment type="subcellular location">
    <subcellularLocation>
        <location evidence="7">Cytoplasm</location>
    </subcellularLocation>
</comment>
<dbReference type="UniPathway" id="UPA00028">
    <property type="reaction ID" value="UER00003"/>
</dbReference>
<evidence type="ECO:0000256" key="9">
    <source>
        <dbReference type="PIRSR" id="PIRSR000388-2"/>
    </source>
</evidence>
<proteinExistence type="inferred from homology"/>
<dbReference type="HAMAP" id="MF_00156">
    <property type="entry name" value="PanB"/>
    <property type="match status" value="1"/>
</dbReference>
<comment type="subunit">
    <text evidence="3 7">Homodecamer; pentamer of dimers.</text>
</comment>
<dbReference type="GO" id="GO:0003864">
    <property type="term" value="F:3-methyl-2-oxobutanoate hydroxymethyltransferase activity"/>
    <property type="evidence" value="ECO:0007669"/>
    <property type="project" value="UniProtKB-UniRule"/>
</dbReference>
<dbReference type="PANTHER" id="PTHR20881:SF0">
    <property type="entry name" value="3-METHYL-2-OXOBUTANOATE HYDROXYMETHYLTRANSFERASE"/>
    <property type="match status" value="1"/>
</dbReference>